<dbReference type="SUPFAM" id="SSF51206">
    <property type="entry name" value="cAMP-binding domain-like"/>
    <property type="match status" value="1"/>
</dbReference>
<feature type="domain" description="Cyclic nucleotide-binding" evidence="1">
    <location>
        <begin position="11"/>
        <end position="114"/>
    </location>
</feature>
<organism evidence="2 3">
    <name type="scientific">Flavobacterium polysaccharolyticum</name>
    <dbReference type="NCBI Taxonomy" id="3133148"/>
    <lineage>
        <taxon>Bacteria</taxon>
        <taxon>Pseudomonadati</taxon>
        <taxon>Bacteroidota</taxon>
        <taxon>Flavobacteriia</taxon>
        <taxon>Flavobacteriales</taxon>
        <taxon>Flavobacteriaceae</taxon>
        <taxon>Flavobacterium</taxon>
    </lineage>
</organism>
<dbReference type="Gene3D" id="2.60.120.10">
    <property type="entry name" value="Jelly Rolls"/>
    <property type="match status" value="1"/>
</dbReference>
<evidence type="ECO:0000313" key="2">
    <source>
        <dbReference type="EMBL" id="MEM0578056.1"/>
    </source>
</evidence>
<dbReference type="Proteomes" id="UP001468798">
    <property type="component" value="Unassembled WGS sequence"/>
</dbReference>
<comment type="caution">
    <text evidence="2">The sequence shown here is derived from an EMBL/GenBank/DDBJ whole genome shotgun (WGS) entry which is preliminary data.</text>
</comment>
<proteinExistence type="predicted"/>
<accession>A0ABU9NS02</accession>
<evidence type="ECO:0000313" key="3">
    <source>
        <dbReference type="Proteomes" id="UP001468798"/>
    </source>
</evidence>
<dbReference type="InterPro" id="IPR018490">
    <property type="entry name" value="cNMP-bd_dom_sf"/>
</dbReference>
<sequence length="192" mass="22769">MIDNLRFFLSRFAKLSEQELEAFFAIFTPISIKKLDHLFLENDMISHIYYINDGIMRGYYNKENTEITTNFYFGPTMMTDFVAVRSNLPTQMNVQALKNCNCMVAKFSDLDSLIDKYPNIESVFFKFLEHLYLFGVMRQHSFIFDTPQERYVKLFGERPKVIAEIPQRYISSYLGIKPETLSRIKNRIFKEL</sequence>
<protein>
    <submittedName>
        <fullName evidence="2">Crp/Fnr family transcriptional regulator</fullName>
    </submittedName>
</protein>
<dbReference type="InterPro" id="IPR014710">
    <property type="entry name" value="RmlC-like_jellyroll"/>
</dbReference>
<keyword evidence="3" id="KW-1185">Reference proteome</keyword>
<dbReference type="RefSeq" id="WP_342692904.1">
    <property type="nucleotide sequence ID" value="NZ_JBCGDP010000019.1"/>
</dbReference>
<name>A0ABU9NS02_9FLAO</name>
<reference evidence="2 3" key="1">
    <citation type="submission" date="2024-03" db="EMBL/GenBank/DDBJ databases">
        <title>Two novel species of the genus Flavobacterium exhibiting potentially degradation of complex polysaccharides.</title>
        <authorList>
            <person name="Lian X."/>
        </authorList>
    </citation>
    <scope>NUCLEOTIDE SEQUENCE [LARGE SCALE GENOMIC DNA]</scope>
    <source>
        <strain evidence="2 3">N6</strain>
    </source>
</reference>
<dbReference type="PROSITE" id="PS50042">
    <property type="entry name" value="CNMP_BINDING_3"/>
    <property type="match status" value="1"/>
</dbReference>
<dbReference type="InterPro" id="IPR000595">
    <property type="entry name" value="cNMP-bd_dom"/>
</dbReference>
<dbReference type="EMBL" id="JBCGDP010000019">
    <property type="protein sequence ID" value="MEM0578056.1"/>
    <property type="molecule type" value="Genomic_DNA"/>
</dbReference>
<evidence type="ECO:0000259" key="1">
    <source>
        <dbReference type="PROSITE" id="PS50042"/>
    </source>
</evidence>
<gene>
    <name evidence="2" type="ORF">WFZ86_16250</name>
</gene>
<dbReference type="CDD" id="cd00038">
    <property type="entry name" value="CAP_ED"/>
    <property type="match status" value="1"/>
</dbReference>